<gene>
    <name evidence="2" type="ORF">G3I18_22920</name>
</gene>
<dbReference type="InterPro" id="IPR036388">
    <property type="entry name" value="WH-like_DNA-bd_sf"/>
</dbReference>
<dbReference type="GO" id="GO:0003700">
    <property type="term" value="F:DNA-binding transcription factor activity"/>
    <property type="evidence" value="ECO:0007669"/>
    <property type="project" value="InterPro"/>
</dbReference>
<dbReference type="GeneID" id="97453737"/>
<comment type="caution">
    <text evidence="2">The sequence shown here is derived from an EMBL/GenBank/DDBJ whole genome shotgun (WGS) entry which is preliminary data.</text>
</comment>
<name>A0A9X5CNJ4_9ACTN</name>
<accession>A0A9X5CNJ4</accession>
<dbReference type="EMBL" id="JAAGNA010000793">
    <property type="protein sequence ID" value="NEC51388.1"/>
    <property type="molecule type" value="Genomic_DNA"/>
</dbReference>
<dbReference type="AlphaFoldDB" id="A0A9X5CNJ4"/>
<dbReference type="GO" id="GO:0006950">
    <property type="term" value="P:response to stress"/>
    <property type="evidence" value="ECO:0007669"/>
    <property type="project" value="TreeGrafter"/>
</dbReference>
<proteinExistence type="predicted"/>
<dbReference type="RefSeq" id="WP_033274266.1">
    <property type="nucleotide sequence ID" value="NZ_JAAGNA010000793.1"/>
</dbReference>
<dbReference type="Pfam" id="PF12802">
    <property type="entry name" value="MarR_2"/>
    <property type="match status" value="1"/>
</dbReference>
<sequence length="174" mass="18933">MTPESPGEPGPAPGLSPDDLLAVLPRLTRLSSAFNKGRLVDRAAKAAGPSLDRPAVGVLVSLLAAGEPLRIGEIADRMQVVGPHVTRQVQILEKRRLVRRIADPLDRRASLIEPTEAGNEAAHRYVTTLLGWFAEVLADWPRQDREDLLRLLARFADDVTARLALPEEEEDAGA</sequence>
<dbReference type="PANTHER" id="PTHR33164:SF57">
    <property type="entry name" value="MARR-FAMILY TRANSCRIPTIONAL REGULATOR"/>
    <property type="match status" value="1"/>
</dbReference>
<dbReference type="SUPFAM" id="SSF46785">
    <property type="entry name" value="Winged helix' DNA-binding domain"/>
    <property type="match status" value="1"/>
</dbReference>
<dbReference type="InterPro" id="IPR000835">
    <property type="entry name" value="HTH_MarR-typ"/>
</dbReference>
<protein>
    <submittedName>
        <fullName evidence="2">MarR family transcriptional regulator</fullName>
    </submittedName>
</protein>
<dbReference type="PANTHER" id="PTHR33164">
    <property type="entry name" value="TRANSCRIPTIONAL REGULATOR, MARR FAMILY"/>
    <property type="match status" value="1"/>
</dbReference>
<keyword evidence="3" id="KW-1185">Reference proteome</keyword>
<evidence type="ECO:0000313" key="3">
    <source>
        <dbReference type="Proteomes" id="UP000471745"/>
    </source>
</evidence>
<dbReference type="Proteomes" id="UP000471745">
    <property type="component" value="Unassembled WGS sequence"/>
</dbReference>
<evidence type="ECO:0000313" key="2">
    <source>
        <dbReference type="EMBL" id="NEC51388.1"/>
    </source>
</evidence>
<dbReference type="Gene3D" id="1.10.10.10">
    <property type="entry name" value="Winged helix-like DNA-binding domain superfamily/Winged helix DNA-binding domain"/>
    <property type="match status" value="1"/>
</dbReference>
<dbReference type="PROSITE" id="PS50995">
    <property type="entry name" value="HTH_MARR_2"/>
    <property type="match status" value="1"/>
</dbReference>
<organism evidence="2 3">
    <name type="scientific">Actinospica acidiphila</name>
    <dbReference type="NCBI Taxonomy" id="304899"/>
    <lineage>
        <taxon>Bacteria</taxon>
        <taxon>Bacillati</taxon>
        <taxon>Actinomycetota</taxon>
        <taxon>Actinomycetes</taxon>
        <taxon>Catenulisporales</taxon>
        <taxon>Actinospicaceae</taxon>
        <taxon>Actinospica</taxon>
    </lineage>
</organism>
<feature type="domain" description="HTH marR-type" evidence="1">
    <location>
        <begin position="17"/>
        <end position="157"/>
    </location>
</feature>
<evidence type="ECO:0000259" key="1">
    <source>
        <dbReference type="PROSITE" id="PS50995"/>
    </source>
</evidence>
<dbReference type="PRINTS" id="PR00598">
    <property type="entry name" value="HTHMARR"/>
</dbReference>
<dbReference type="InterPro" id="IPR039422">
    <property type="entry name" value="MarR/SlyA-like"/>
</dbReference>
<dbReference type="InterPro" id="IPR036390">
    <property type="entry name" value="WH_DNA-bd_sf"/>
</dbReference>
<dbReference type="SMART" id="SM00347">
    <property type="entry name" value="HTH_MARR"/>
    <property type="match status" value="1"/>
</dbReference>
<reference evidence="2 3" key="1">
    <citation type="submission" date="2020-01" db="EMBL/GenBank/DDBJ databases">
        <title>Insect and environment-associated Actinomycetes.</title>
        <authorList>
            <person name="Currrie C."/>
            <person name="Chevrette M."/>
            <person name="Carlson C."/>
            <person name="Stubbendieck R."/>
            <person name="Wendt-Pienkowski E."/>
        </authorList>
    </citation>
    <scope>NUCLEOTIDE SEQUENCE [LARGE SCALE GENOMIC DNA]</scope>
    <source>
        <strain evidence="2 3">SID8189</strain>
    </source>
</reference>